<evidence type="ECO:0000256" key="4">
    <source>
        <dbReference type="SAM" id="Phobius"/>
    </source>
</evidence>
<accession>A0A1T2L9G5</accession>
<evidence type="ECO:0000256" key="3">
    <source>
        <dbReference type="SAM" id="MobiDB-lite"/>
    </source>
</evidence>
<evidence type="ECO:0000259" key="5">
    <source>
        <dbReference type="Pfam" id="PF10145"/>
    </source>
</evidence>
<dbReference type="EMBL" id="MPRL01000007">
    <property type="protein sequence ID" value="OOZ41672.1"/>
    <property type="molecule type" value="Genomic_DNA"/>
</dbReference>
<feature type="compositionally biased region" description="Basic residues" evidence="3">
    <location>
        <begin position="7"/>
        <end position="16"/>
    </location>
</feature>
<evidence type="ECO:0000313" key="6">
    <source>
        <dbReference type="EMBL" id="OOZ41672.1"/>
    </source>
</evidence>
<protein>
    <submittedName>
        <fullName evidence="6">Phage tail tape measure protein</fullName>
    </submittedName>
</protein>
<sequence length="905" mass="97158">MRWSASPRRHAIRPRSRSSLPARSPRRSTTSPRPVSRSVGQSVNEIIDSQNGVMALAAATQSDLGRTTEIVSSSLSQFELEASEATRVANVYAAAISGSQANMQKLGDAMRYVGPVAKSLNQDIESTTAAVSMLLNAGFKGEQAGTALRASLIALNKPSKEAAGLIEAIGLKVTDVSGKFVGYQSMIEQLAEEQLDLNQAATLFGSEAAPAMLAMVGQGADEFNRMREAITGTGKALEMADAQTNTLLGDWKLFLSATEEEALLLYDDLQPALRSTVQSMQTMVGYTGEAVAMLAALIVARTVSAGVGMLSAQMAALTVTSRSAATGLVTVQRASAVTAARMIVLRNAAAAARSTLAFFGGPAGLAVTAVAGLAIWASSTRDVAEETENLTEKLYLLRGEESKAYSIRLQEQIRKVKDQIREYEDTLREAPGFLEVITGSGGKRKEVHAQLGVTRRILRELIRQYDELRTSMQETGKGNDDLGSTTKELTDDQQKLLDKLLPTRAAYRDYYAAISQLENLKPHLTADQYQEAMFSLNEQLDGAVNKTDTLTDATSALKEEIKALMDNLFPEDAAFDQYSADLNLLAKANLDPQQYQAAVDALTEQHLGMDTPESEAGSTAIDDYQEQLRNRYDALDRELMNEQQRLDDHYTDQLFLLEEMYDTGEILDTEYYDQRARIEANYLEASKQKATEWEETWKAAGDRFAAGIGDATAEALFEQESMANSMRSLLKGVAKQVISTLVEIGVKKVALWALEKSGLVATAAANTAAAATAAVAWAPAAAAASLAMAGANAVPAQAGIATTYALTNAMSLAGVAHAGLDDVPREGTYLLNQGEMVLAPGNADKLEKGLDQMADGGGGGDSYHFTFEIKALDGASVNQVIETKGRRAVTNIIRDARERKGKSGV</sequence>
<proteinExistence type="predicted"/>
<dbReference type="OrthoDB" id="8019720at2"/>
<keyword evidence="2" id="KW-0175">Coiled coil</keyword>
<keyword evidence="4" id="KW-0812">Transmembrane</keyword>
<feature type="transmembrane region" description="Helical" evidence="4">
    <location>
        <begin position="290"/>
        <end position="312"/>
    </location>
</feature>
<organism evidence="6 7">
    <name type="scientific">Solemya pervernicosa gill symbiont</name>
    <dbReference type="NCBI Taxonomy" id="642797"/>
    <lineage>
        <taxon>Bacteria</taxon>
        <taxon>Pseudomonadati</taxon>
        <taxon>Pseudomonadota</taxon>
        <taxon>Gammaproteobacteria</taxon>
        <taxon>sulfur-oxidizing symbionts</taxon>
    </lineage>
</organism>
<keyword evidence="7" id="KW-1185">Reference proteome</keyword>
<dbReference type="Pfam" id="PF10145">
    <property type="entry name" value="PhageMin_Tail"/>
    <property type="match status" value="1"/>
</dbReference>
<dbReference type="InterPro" id="IPR010090">
    <property type="entry name" value="Phage_tape_meas"/>
</dbReference>
<evidence type="ECO:0000313" key="7">
    <source>
        <dbReference type="Proteomes" id="UP000191110"/>
    </source>
</evidence>
<dbReference type="PANTHER" id="PTHR37813">
    <property type="entry name" value="FELS-2 PROPHAGE PROTEIN"/>
    <property type="match status" value="1"/>
</dbReference>
<keyword evidence="4" id="KW-0472">Membrane</keyword>
<evidence type="ECO:0000256" key="1">
    <source>
        <dbReference type="ARBA" id="ARBA00022612"/>
    </source>
</evidence>
<reference evidence="6 7" key="1">
    <citation type="submission" date="2016-11" db="EMBL/GenBank/DDBJ databases">
        <title>Mixed transmission modes and dynamic genome evolution in an obligate animal-bacterial symbiosis.</title>
        <authorList>
            <person name="Russell S.L."/>
            <person name="Corbett-Detig R.B."/>
            <person name="Cavanaugh C.M."/>
        </authorList>
    </citation>
    <scope>NUCLEOTIDE SEQUENCE [LARGE SCALE GENOMIC DNA]</scope>
    <source>
        <strain evidence="6">Sveles-Q1</strain>
    </source>
</reference>
<dbReference type="PANTHER" id="PTHR37813:SF1">
    <property type="entry name" value="FELS-2 PROPHAGE PROTEIN"/>
    <property type="match status" value="1"/>
</dbReference>
<dbReference type="AlphaFoldDB" id="A0A1T2L9G5"/>
<dbReference type="Proteomes" id="UP000191110">
    <property type="component" value="Unassembled WGS sequence"/>
</dbReference>
<keyword evidence="4" id="KW-1133">Transmembrane helix</keyword>
<feature type="domain" description="Phage tail tape measure protein" evidence="5">
    <location>
        <begin position="40"/>
        <end position="201"/>
    </location>
</feature>
<name>A0A1T2L9G5_9GAMM</name>
<keyword evidence="1" id="KW-1188">Viral release from host cell</keyword>
<evidence type="ECO:0000256" key="2">
    <source>
        <dbReference type="SAM" id="Coils"/>
    </source>
</evidence>
<feature type="region of interest" description="Disordered" evidence="3">
    <location>
        <begin position="1"/>
        <end position="41"/>
    </location>
</feature>
<gene>
    <name evidence="6" type="ORF">BOW53_03055</name>
</gene>
<feature type="transmembrane region" description="Helical" evidence="4">
    <location>
        <begin position="356"/>
        <end position="377"/>
    </location>
</feature>
<feature type="coiled-coil region" evidence="2">
    <location>
        <begin position="625"/>
        <end position="652"/>
    </location>
</feature>
<dbReference type="NCBIfam" id="TIGR01760">
    <property type="entry name" value="tape_meas_TP901"/>
    <property type="match status" value="1"/>
</dbReference>
<feature type="compositionally biased region" description="Low complexity" evidence="3">
    <location>
        <begin position="17"/>
        <end position="38"/>
    </location>
</feature>
<comment type="caution">
    <text evidence="6">The sequence shown here is derived from an EMBL/GenBank/DDBJ whole genome shotgun (WGS) entry which is preliminary data.</text>
</comment>